<comment type="caution">
    <text evidence="2">The sequence shown here is derived from an EMBL/GenBank/DDBJ whole genome shotgun (WGS) entry which is preliminary data.</text>
</comment>
<evidence type="ECO:0000259" key="1">
    <source>
        <dbReference type="PROSITE" id="PS51379"/>
    </source>
</evidence>
<feature type="domain" description="4Fe-4S ferredoxin-type" evidence="1">
    <location>
        <begin position="225"/>
        <end position="254"/>
    </location>
</feature>
<name>X0VD43_9ZZZZ</name>
<dbReference type="AlphaFoldDB" id="X0VD43"/>
<reference evidence="2" key="1">
    <citation type="journal article" date="2014" name="Front. Microbiol.">
        <title>High frequency of phylogenetically diverse reductive dehalogenase-homologous genes in deep subseafloor sedimentary metagenomes.</title>
        <authorList>
            <person name="Kawai M."/>
            <person name="Futagami T."/>
            <person name="Toyoda A."/>
            <person name="Takaki Y."/>
            <person name="Nishi S."/>
            <person name="Hori S."/>
            <person name="Arai W."/>
            <person name="Tsubouchi T."/>
            <person name="Morono Y."/>
            <person name="Uchiyama I."/>
            <person name="Ito T."/>
            <person name="Fujiyama A."/>
            <person name="Inagaki F."/>
            <person name="Takami H."/>
        </authorList>
    </citation>
    <scope>NUCLEOTIDE SEQUENCE</scope>
    <source>
        <strain evidence="2">Expedition CK06-06</strain>
    </source>
</reference>
<dbReference type="PROSITE" id="PS00198">
    <property type="entry name" value="4FE4S_FER_1"/>
    <property type="match status" value="1"/>
</dbReference>
<dbReference type="PROSITE" id="PS51379">
    <property type="entry name" value="4FE4S_FER_2"/>
    <property type="match status" value="2"/>
</dbReference>
<accession>X0VD43</accession>
<dbReference type="InterPro" id="IPR017900">
    <property type="entry name" value="4Fe4S_Fe_S_CS"/>
</dbReference>
<dbReference type="EMBL" id="BARS01037847">
    <property type="protein sequence ID" value="GAG16054.1"/>
    <property type="molecule type" value="Genomic_DNA"/>
</dbReference>
<feature type="non-terminal residue" evidence="2">
    <location>
        <position position="1"/>
    </location>
</feature>
<dbReference type="SUPFAM" id="SSF54862">
    <property type="entry name" value="4Fe-4S ferredoxins"/>
    <property type="match status" value="1"/>
</dbReference>
<dbReference type="Gene3D" id="3.30.70.20">
    <property type="match status" value="1"/>
</dbReference>
<protein>
    <recommendedName>
        <fullName evidence="1">4Fe-4S ferredoxin-type domain-containing protein</fullName>
    </recommendedName>
</protein>
<dbReference type="InterPro" id="IPR017896">
    <property type="entry name" value="4Fe4S_Fe-S-bd"/>
</dbReference>
<feature type="non-terminal residue" evidence="2">
    <location>
        <position position="256"/>
    </location>
</feature>
<organism evidence="2">
    <name type="scientific">marine sediment metagenome</name>
    <dbReference type="NCBI Taxonomy" id="412755"/>
    <lineage>
        <taxon>unclassified sequences</taxon>
        <taxon>metagenomes</taxon>
        <taxon>ecological metagenomes</taxon>
    </lineage>
</organism>
<gene>
    <name evidence="2" type="ORF">S01H1_57982</name>
</gene>
<dbReference type="Pfam" id="PF00037">
    <property type="entry name" value="Fer4"/>
    <property type="match status" value="1"/>
</dbReference>
<feature type="domain" description="4Fe-4S ferredoxin-type" evidence="1">
    <location>
        <begin position="195"/>
        <end position="224"/>
    </location>
</feature>
<proteinExistence type="predicted"/>
<sequence length="256" mass="28390">KGQIGSQTVSGEQVYMLAPFVPGIYEFQVYRLDSELSEMFEEYLPTLLKTVAGYQPGVARTVPVNTWIEPETQVYPYEDVRRLIEGARSFRVIDCICRKERGLVGHRCDHTLENCLSFSSEENAFDYFSLGGRVISKEETLRILEATEEDGLVHNALYNTKTGQGAICNCCPCCCGLMRAAKDFKAPAAIARSNFVAVIDRDDCNDCGICAEERCPMEAIAEDDEGYVVMPDLCIGCGVCTVACPVECIAMVRRPE</sequence>
<evidence type="ECO:0000313" key="2">
    <source>
        <dbReference type="EMBL" id="GAG16054.1"/>
    </source>
</evidence>